<feature type="domain" description="tRNA nuclease CdiA C-terminal" evidence="2">
    <location>
        <begin position="506"/>
        <end position="578"/>
    </location>
</feature>
<dbReference type="EMBL" id="LN899819">
    <property type="protein sequence ID" value="CUV13293.1"/>
    <property type="molecule type" value="Genomic_DNA"/>
</dbReference>
<dbReference type="Gene3D" id="3.40.1350.120">
    <property type="match status" value="1"/>
</dbReference>
<evidence type="ECO:0000256" key="1">
    <source>
        <dbReference type="SAM" id="MobiDB-lite"/>
    </source>
</evidence>
<proteinExistence type="predicted"/>
<organism evidence="3">
    <name type="scientific">Ralstonia solanacearum</name>
    <name type="common">Pseudomonas solanacearum</name>
    <dbReference type="NCBI Taxonomy" id="305"/>
    <lineage>
        <taxon>Bacteria</taxon>
        <taxon>Pseudomonadati</taxon>
        <taxon>Pseudomonadota</taxon>
        <taxon>Betaproteobacteria</taxon>
        <taxon>Burkholderiales</taxon>
        <taxon>Burkholderiaceae</taxon>
        <taxon>Ralstonia</taxon>
        <taxon>Ralstonia solanacearum species complex</taxon>
    </lineage>
</organism>
<dbReference type="AlphaFoldDB" id="A0A0S4TUT0"/>
<dbReference type="GO" id="GO:0004549">
    <property type="term" value="F:tRNA-specific ribonuclease activity"/>
    <property type="evidence" value="ECO:0007669"/>
    <property type="project" value="InterPro"/>
</dbReference>
<accession>A0A0S4TUT0</accession>
<reference evidence="3" key="1">
    <citation type="submission" date="2015-10" db="EMBL/GenBank/DDBJ databases">
        <authorList>
            <person name="Gilbert D.G."/>
        </authorList>
    </citation>
    <scope>NUCLEOTIDE SEQUENCE</scope>
    <source>
        <strain evidence="3">Phyl III-seqv23</strain>
    </source>
</reference>
<evidence type="ECO:0000313" key="3">
    <source>
        <dbReference type="EMBL" id="CUV13293.1"/>
    </source>
</evidence>
<dbReference type="InterPro" id="IPR033806">
    <property type="entry name" value="CDI_toxin_Bp1026b-like"/>
</dbReference>
<dbReference type="InterPro" id="IPR040559">
    <property type="entry name" value="CdiA_C"/>
</dbReference>
<dbReference type="Pfam" id="PF18451">
    <property type="entry name" value="CdiA_C"/>
    <property type="match status" value="1"/>
</dbReference>
<gene>
    <name evidence="3" type="ORF">RUN39_v1_560001</name>
</gene>
<protein>
    <recommendedName>
        <fullName evidence="2">tRNA nuclease CdiA C-terminal domain-containing protein</fullName>
    </recommendedName>
</protein>
<dbReference type="CDD" id="cd13442">
    <property type="entry name" value="CDI_toxin_Bp1026b-like"/>
    <property type="match status" value="1"/>
</dbReference>
<name>A0A0S4TUT0_RALSL</name>
<feature type="region of interest" description="Disordered" evidence="1">
    <location>
        <begin position="49"/>
        <end position="70"/>
    </location>
</feature>
<sequence>MGNGGSTYNRNEGKTTGGALPMLAQHESSSESATTRSAIAQGTITITDQAHQKQDVGSLNRDTENLNGKVGKAPDLQNVLNNQADMMAAAQAAGAVVARAIGDIANAKQAEAQAAAKQAHENGNEDLAKQYAAEADKWKEGGEYRAGLHMAGGALVAGLGGGSAIGGAVGAGAASFAAPKLTKLADEVSSSVGGGDAGQMVGNVVANVAAGAVGSVGGGSGAFMGANVDRYNRQLHEKETTVIRNKARQLAATGTISYDDAVARLSSQALRDVDAEYAAAHPGVDMQAQAWLNQLKGENPEGFNHMPLFQATRDEYRDSTLYAGTKLTNPDIYAAANRPPIQGTISPNRVNLMPLVTGNAKSLANTGIEVLNKGMAIVSGPFGPDVSMPLIPMTEEESAAATATAIMAAPLGVRGRVGAADAGTTTPIRNYAGGGASLADDSEFLLGERQLPRAQGSLSGEAEAPPRNARPDQVRAVGRQNEAAKILADHGLDVEQLPNTGKSVANPDLKINGQVADVYSPTSGNLQTIRDTVVAKVGTQAPNVVINLADSPLNSSQVAAFLQRNPVPGMNNVVVIKNGVVTVIRK</sequence>
<evidence type="ECO:0000259" key="2">
    <source>
        <dbReference type="Pfam" id="PF18451"/>
    </source>
</evidence>
<feature type="region of interest" description="Disordered" evidence="1">
    <location>
        <begin position="454"/>
        <end position="478"/>
    </location>
</feature>